<organism evidence="10 11">
    <name type="scientific">Acrobeloides nanus</name>
    <dbReference type="NCBI Taxonomy" id="290746"/>
    <lineage>
        <taxon>Eukaryota</taxon>
        <taxon>Metazoa</taxon>
        <taxon>Ecdysozoa</taxon>
        <taxon>Nematoda</taxon>
        <taxon>Chromadorea</taxon>
        <taxon>Rhabditida</taxon>
        <taxon>Tylenchina</taxon>
        <taxon>Cephalobomorpha</taxon>
        <taxon>Cephaloboidea</taxon>
        <taxon>Cephalobidae</taxon>
        <taxon>Acrobeloides</taxon>
    </lineage>
</organism>
<accession>A0A914E0N1</accession>
<evidence type="ECO:0000313" key="11">
    <source>
        <dbReference type="WBParaSite" id="ACRNAN_scaffold4983.g32648.t1"/>
    </source>
</evidence>
<evidence type="ECO:0000256" key="2">
    <source>
        <dbReference type="ARBA" id="ARBA00004555"/>
    </source>
</evidence>
<dbReference type="GO" id="GO:0005794">
    <property type="term" value="C:Golgi apparatus"/>
    <property type="evidence" value="ECO:0007669"/>
    <property type="project" value="UniProtKB-SubCell"/>
</dbReference>
<keyword evidence="10" id="KW-1185">Reference proteome</keyword>
<keyword evidence="4 9" id="KW-0812">Transmembrane</keyword>
<dbReference type="GO" id="GO:0072657">
    <property type="term" value="P:protein localization to membrane"/>
    <property type="evidence" value="ECO:0007669"/>
    <property type="project" value="TreeGrafter"/>
</dbReference>
<dbReference type="GO" id="GO:0016020">
    <property type="term" value="C:membrane"/>
    <property type="evidence" value="ECO:0007669"/>
    <property type="project" value="UniProtKB-SubCell"/>
</dbReference>
<comment type="similarity">
    <text evidence="3 9">Belongs to the nonaspanin (TM9SF) (TC 9.A.2) family.</text>
</comment>
<keyword evidence="8 9" id="KW-0472">Membrane</keyword>
<dbReference type="Pfam" id="PF02990">
    <property type="entry name" value="EMP70"/>
    <property type="match status" value="1"/>
</dbReference>
<dbReference type="Proteomes" id="UP000887540">
    <property type="component" value="Unplaced"/>
</dbReference>
<keyword evidence="6 9" id="KW-1133">Transmembrane helix</keyword>
<evidence type="ECO:0000256" key="3">
    <source>
        <dbReference type="ARBA" id="ARBA00005227"/>
    </source>
</evidence>
<proteinExistence type="inferred from homology"/>
<dbReference type="WBParaSite" id="ACRNAN_scaffold4983.g32648.t1">
    <property type="protein sequence ID" value="ACRNAN_scaffold4983.g32648.t1"/>
    <property type="gene ID" value="ACRNAN_scaffold4983.g32648"/>
</dbReference>
<reference evidence="11" key="1">
    <citation type="submission" date="2022-11" db="UniProtKB">
        <authorList>
            <consortium name="WormBaseParasite"/>
        </authorList>
    </citation>
    <scope>IDENTIFICATION</scope>
</reference>
<comment type="subcellular location">
    <subcellularLocation>
        <location evidence="2">Golgi apparatus</location>
    </subcellularLocation>
    <subcellularLocation>
        <location evidence="1">Membrane</location>
        <topology evidence="1">Multi-pass membrane protein</topology>
    </subcellularLocation>
</comment>
<dbReference type="InterPro" id="IPR004240">
    <property type="entry name" value="EMP70"/>
</dbReference>
<comment type="caution">
    <text evidence="9">Lacks conserved residue(s) required for the propagation of feature annotation.</text>
</comment>
<keyword evidence="5 9" id="KW-0732">Signal</keyword>
<dbReference type="AlphaFoldDB" id="A0A914E0N1"/>
<protein>
    <recommendedName>
        <fullName evidence="9">Transmembrane 9 superfamily member</fullName>
    </recommendedName>
</protein>
<feature type="signal peptide" evidence="9">
    <location>
        <begin position="1"/>
        <end position="19"/>
    </location>
</feature>
<dbReference type="PANTHER" id="PTHR10766:SF55">
    <property type="entry name" value="TRANSMEMBRANE 9 SUPERFAMILY MEMBER 4"/>
    <property type="match status" value="1"/>
</dbReference>
<evidence type="ECO:0000256" key="1">
    <source>
        <dbReference type="ARBA" id="ARBA00004141"/>
    </source>
</evidence>
<name>A0A914E0N1_9BILA</name>
<feature type="transmembrane region" description="Helical" evidence="9">
    <location>
        <begin position="321"/>
        <end position="348"/>
    </location>
</feature>
<evidence type="ECO:0000256" key="4">
    <source>
        <dbReference type="ARBA" id="ARBA00022692"/>
    </source>
</evidence>
<evidence type="ECO:0000256" key="9">
    <source>
        <dbReference type="RuleBase" id="RU363079"/>
    </source>
</evidence>
<feature type="transmembrane region" description="Helical" evidence="9">
    <location>
        <begin position="354"/>
        <end position="373"/>
    </location>
</feature>
<dbReference type="InterPro" id="IPR036259">
    <property type="entry name" value="MFS_trans_sf"/>
</dbReference>
<sequence>MHNRIFLLVFFILLPRWDCFYVPGVAPKEFKEGESIEVKAIKLTSIKTVVPYEYYSLPFCKSEKIHYKSENFGELLRGDRIVNTPYEISMKIDSKCKGLCHEQKTKRLDAAETDRLRKRIVEDYHVHLLVDNLPCATRYVVPETNEVFFDHGYKLGWTEGDKVFVNNHLEILLKYHEPQPGVYRVVGFEVQPKSISRDKFTFKEGLNDCTIGGEESQEVRAGENEIAWTYSVKWESSEVPWASRWDIYLSMKDVQIHWFSILNSVVVIACLTGFFSVIIIRTVRRDINKYNRDDEIEDTLEETGWKLVHGDVFRPPRYSMLLVNFVGTGIQLLVMTIAIISFAMLGMLSPSNRGSLTSVAIFVYCFMGLIAGYHSGRLYKTFRGNKPKRAAFR</sequence>
<feature type="chain" id="PRO_5038166534" description="Transmembrane 9 superfamily member" evidence="9">
    <location>
        <begin position="20"/>
        <end position="393"/>
    </location>
</feature>
<evidence type="ECO:0000256" key="6">
    <source>
        <dbReference type="ARBA" id="ARBA00022989"/>
    </source>
</evidence>
<keyword evidence="7" id="KW-0333">Golgi apparatus</keyword>
<dbReference type="SUPFAM" id="SSF103473">
    <property type="entry name" value="MFS general substrate transporter"/>
    <property type="match status" value="1"/>
</dbReference>
<dbReference type="PANTHER" id="PTHR10766">
    <property type="entry name" value="TRANSMEMBRANE 9 SUPERFAMILY PROTEIN"/>
    <property type="match status" value="1"/>
</dbReference>
<evidence type="ECO:0000256" key="8">
    <source>
        <dbReference type="ARBA" id="ARBA00023136"/>
    </source>
</evidence>
<evidence type="ECO:0000256" key="7">
    <source>
        <dbReference type="ARBA" id="ARBA00023034"/>
    </source>
</evidence>
<evidence type="ECO:0000256" key="5">
    <source>
        <dbReference type="ARBA" id="ARBA00022729"/>
    </source>
</evidence>
<feature type="transmembrane region" description="Helical" evidence="9">
    <location>
        <begin position="258"/>
        <end position="280"/>
    </location>
</feature>
<evidence type="ECO:0000313" key="10">
    <source>
        <dbReference type="Proteomes" id="UP000887540"/>
    </source>
</evidence>